<keyword evidence="1" id="KW-0812">Transmembrane</keyword>
<keyword evidence="1" id="KW-0472">Membrane</keyword>
<keyword evidence="1" id="KW-1133">Transmembrane helix</keyword>
<feature type="transmembrane region" description="Helical" evidence="1">
    <location>
        <begin position="6"/>
        <end position="26"/>
    </location>
</feature>
<evidence type="ECO:0000313" key="2">
    <source>
        <dbReference type="EMBL" id="JAD98506.1"/>
    </source>
</evidence>
<reference evidence="2" key="2">
    <citation type="journal article" date="2015" name="Data Brief">
        <title>Shoot transcriptome of the giant reed, Arundo donax.</title>
        <authorList>
            <person name="Barrero R.A."/>
            <person name="Guerrero F.D."/>
            <person name="Moolhuijzen P."/>
            <person name="Goolsby J.A."/>
            <person name="Tidwell J."/>
            <person name="Bellgard S.E."/>
            <person name="Bellgard M.I."/>
        </authorList>
    </citation>
    <scope>NUCLEOTIDE SEQUENCE</scope>
    <source>
        <tissue evidence="2">Shoot tissue taken approximately 20 cm above the soil surface</tissue>
    </source>
</reference>
<accession>A0A0A9EEM0</accession>
<reference evidence="2" key="1">
    <citation type="submission" date="2014-09" db="EMBL/GenBank/DDBJ databases">
        <authorList>
            <person name="Magalhaes I.L.F."/>
            <person name="Oliveira U."/>
            <person name="Santos F.R."/>
            <person name="Vidigal T.H.D.A."/>
            <person name="Brescovit A.D."/>
            <person name="Santos A.J."/>
        </authorList>
    </citation>
    <scope>NUCLEOTIDE SEQUENCE</scope>
    <source>
        <tissue evidence="2">Shoot tissue taken approximately 20 cm above the soil surface</tissue>
    </source>
</reference>
<organism evidence="2">
    <name type="scientific">Arundo donax</name>
    <name type="common">Giant reed</name>
    <name type="synonym">Donax arundinaceus</name>
    <dbReference type="NCBI Taxonomy" id="35708"/>
    <lineage>
        <taxon>Eukaryota</taxon>
        <taxon>Viridiplantae</taxon>
        <taxon>Streptophyta</taxon>
        <taxon>Embryophyta</taxon>
        <taxon>Tracheophyta</taxon>
        <taxon>Spermatophyta</taxon>
        <taxon>Magnoliopsida</taxon>
        <taxon>Liliopsida</taxon>
        <taxon>Poales</taxon>
        <taxon>Poaceae</taxon>
        <taxon>PACMAD clade</taxon>
        <taxon>Arundinoideae</taxon>
        <taxon>Arundineae</taxon>
        <taxon>Arundo</taxon>
    </lineage>
</organism>
<evidence type="ECO:0000256" key="1">
    <source>
        <dbReference type="SAM" id="Phobius"/>
    </source>
</evidence>
<proteinExistence type="predicted"/>
<name>A0A0A9EEM0_ARUDO</name>
<protein>
    <submittedName>
        <fullName evidence="2">Uncharacterized protein</fullName>
    </submittedName>
</protein>
<dbReference type="AlphaFoldDB" id="A0A0A9EEM0"/>
<sequence length="40" mass="5001">MHFEYWWYWTSSRGIISFLFLSYFFPMTTRNGPGLRIDIY</sequence>
<dbReference type="EMBL" id="GBRH01199389">
    <property type="protein sequence ID" value="JAD98506.1"/>
    <property type="molecule type" value="Transcribed_RNA"/>
</dbReference>